<accession>A0A820D5G1</accession>
<reference evidence="2" key="1">
    <citation type="submission" date="2021-02" db="EMBL/GenBank/DDBJ databases">
        <authorList>
            <person name="Nowell W R."/>
        </authorList>
    </citation>
    <scope>NUCLEOTIDE SEQUENCE</scope>
</reference>
<name>A0A820D5G1_9BILA</name>
<dbReference type="Proteomes" id="UP000663887">
    <property type="component" value="Unassembled WGS sequence"/>
</dbReference>
<evidence type="ECO:0000313" key="1">
    <source>
        <dbReference type="EMBL" id="CAF2141633.1"/>
    </source>
</evidence>
<gene>
    <name evidence="2" type="ORF">UXM345_LOCUS29442</name>
    <name evidence="1" type="ORF">XDN619_LOCUS26832</name>
</gene>
<organism evidence="2 3">
    <name type="scientific">Rotaria magnacalcarata</name>
    <dbReference type="NCBI Taxonomy" id="392030"/>
    <lineage>
        <taxon>Eukaryota</taxon>
        <taxon>Metazoa</taxon>
        <taxon>Spiralia</taxon>
        <taxon>Gnathifera</taxon>
        <taxon>Rotifera</taxon>
        <taxon>Eurotatoria</taxon>
        <taxon>Bdelloidea</taxon>
        <taxon>Philodinida</taxon>
        <taxon>Philodinidae</taxon>
        <taxon>Rotaria</taxon>
    </lineage>
</organism>
<dbReference type="EMBL" id="CAJNRG010012637">
    <property type="protein sequence ID" value="CAF2141633.1"/>
    <property type="molecule type" value="Genomic_DNA"/>
</dbReference>
<protein>
    <submittedName>
        <fullName evidence="2">Uncharacterized protein</fullName>
    </submittedName>
</protein>
<sequence>MINCALNEAKSLLPCESSIAILPLLPISLIDLYQDHTTLHTCKAQFPDYFVASSSSELHQLYPKWMSMILNLALSSMAKTSLKYPYKPGELPKLRKLETMKCSDKDEPTYEIWKELLSNVVEAALFKSVSGEASICDQITRPQPVKLKGNSIILFV</sequence>
<evidence type="ECO:0000313" key="2">
    <source>
        <dbReference type="EMBL" id="CAF4227342.1"/>
    </source>
</evidence>
<dbReference type="AlphaFoldDB" id="A0A820D5G1"/>
<proteinExistence type="predicted"/>
<comment type="caution">
    <text evidence="2">The sequence shown here is derived from an EMBL/GenBank/DDBJ whole genome shotgun (WGS) entry which is preliminary data.</text>
</comment>
<dbReference type="Proteomes" id="UP000663842">
    <property type="component" value="Unassembled WGS sequence"/>
</dbReference>
<evidence type="ECO:0000313" key="3">
    <source>
        <dbReference type="Proteomes" id="UP000663842"/>
    </source>
</evidence>
<dbReference type="EMBL" id="CAJOBF010007234">
    <property type="protein sequence ID" value="CAF4227342.1"/>
    <property type="molecule type" value="Genomic_DNA"/>
</dbReference>